<evidence type="ECO:0000313" key="2">
    <source>
        <dbReference type="EMBL" id="SET13700.1"/>
    </source>
</evidence>
<dbReference type="Proteomes" id="UP000198558">
    <property type="component" value="Unassembled WGS sequence"/>
</dbReference>
<keyword evidence="1" id="KW-1133">Transmembrane helix</keyword>
<keyword evidence="1" id="KW-0812">Transmembrane</keyword>
<feature type="transmembrane region" description="Helical" evidence="1">
    <location>
        <begin position="151"/>
        <end position="168"/>
    </location>
</feature>
<name>A0A1I0C339_9FIRM</name>
<accession>A0A1I0C339</accession>
<evidence type="ECO:0000256" key="1">
    <source>
        <dbReference type="SAM" id="Phobius"/>
    </source>
</evidence>
<dbReference type="AlphaFoldDB" id="A0A1I0C339"/>
<feature type="transmembrane region" description="Helical" evidence="1">
    <location>
        <begin position="180"/>
        <end position="197"/>
    </location>
</feature>
<dbReference type="RefSeq" id="WP_092351815.1">
    <property type="nucleotide sequence ID" value="NZ_FOIN01000002.1"/>
</dbReference>
<gene>
    <name evidence="2" type="ORF">SAMN04489758_10248</name>
</gene>
<feature type="transmembrane region" description="Helical" evidence="1">
    <location>
        <begin position="128"/>
        <end position="145"/>
    </location>
</feature>
<protein>
    <recommendedName>
        <fullName evidence="4">DUF2812 domain-containing protein</fullName>
    </recommendedName>
</protein>
<keyword evidence="1" id="KW-0472">Membrane</keyword>
<organism evidence="2 3">
    <name type="scientific">Thomasclavelia cocleata</name>
    <dbReference type="NCBI Taxonomy" id="69824"/>
    <lineage>
        <taxon>Bacteria</taxon>
        <taxon>Bacillati</taxon>
        <taxon>Bacillota</taxon>
        <taxon>Erysipelotrichia</taxon>
        <taxon>Erysipelotrichales</taxon>
        <taxon>Coprobacillaceae</taxon>
        <taxon>Thomasclavelia</taxon>
    </lineage>
</organism>
<sequence>MVYKSCCFYPTEYKKVYQFLDNMKQEGYIVKSIDFKKEKAEFIKSSSEYVYGIDYSMLYTRNRCFFDKDNERFDIAKLSGWKLQCFTDGIGIWVHDDVKESTPFFLDEEYKQIEQKDYDNNLKLYKKWLGIITFLFVLTLLIFIFDNHSKSFYYQSVFLIYIIVISVWRIKHEQLISDQILKVLFINYAVAFCFSYFPFYLSMFFELITFLVSIDIIRDESFMLKKIQYLNIYKIVIIIITLYSTLVYKI</sequence>
<evidence type="ECO:0008006" key="4">
    <source>
        <dbReference type="Google" id="ProtNLM"/>
    </source>
</evidence>
<proteinExistence type="predicted"/>
<dbReference type="EMBL" id="FOIN01000002">
    <property type="protein sequence ID" value="SET13700.1"/>
    <property type="molecule type" value="Genomic_DNA"/>
</dbReference>
<feature type="transmembrane region" description="Helical" evidence="1">
    <location>
        <begin position="230"/>
        <end position="248"/>
    </location>
</feature>
<keyword evidence="3" id="KW-1185">Reference proteome</keyword>
<reference evidence="3" key="1">
    <citation type="submission" date="2016-10" db="EMBL/GenBank/DDBJ databases">
        <authorList>
            <person name="Varghese N."/>
            <person name="Submissions S."/>
        </authorList>
    </citation>
    <scope>NUCLEOTIDE SEQUENCE [LARGE SCALE GENOMIC DNA]</scope>
    <source>
        <strain evidence="3">DSM 1551</strain>
    </source>
</reference>
<evidence type="ECO:0000313" key="3">
    <source>
        <dbReference type="Proteomes" id="UP000198558"/>
    </source>
</evidence>
<dbReference type="GeneID" id="78287355"/>